<proteinExistence type="predicted"/>
<gene>
    <name evidence="2" type="ORF">B446_31190</name>
</gene>
<organism evidence="2 3">
    <name type="scientific">Streptomyces collinus (strain DSM 40733 / Tue 365)</name>
    <dbReference type="NCBI Taxonomy" id="1214242"/>
    <lineage>
        <taxon>Bacteria</taxon>
        <taxon>Bacillati</taxon>
        <taxon>Actinomycetota</taxon>
        <taxon>Actinomycetes</taxon>
        <taxon>Kitasatosporales</taxon>
        <taxon>Streptomycetaceae</taxon>
        <taxon>Streptomyces</taxon>
    </lineage>
</organism>
<accession>S5VR06</accession>
<protein>
    <submittedName>
        <fullName evidence="2">Uncharacterized protein</fullName>
    </submittedName>
</protein>
<dbReference type="STRING" id="1214242.B446_31190"/>
<feature type="compositionally biased region" description="Basic and acidic residues" evidence="1">
    <location>
        <begin position="1"/>
        <end position="13"/>
    </location>
</feature>
<reference evidence="2 3" key="2">
    <citation type="journal article" date="2013" name="J. Biotechnol.">
        <title>Complete genome sequence of the kirromycin producer Streptomyces collinus Tu 365 consisting of a linear chromosome and two linear plasmids.</title>
        <authorList>
            <person name="Ruckert C."/>
            <person name="Szczepanowski R."/>
            <person name="Albersmeier A."/>
            <person name="Goesmann A."/>
            <person name="Iftime D."/>
            <person name="Musiol E.M."/>
            <person name="Blin K."/>
            <person name="Wohlleben W."/>
            <person name="Puhler A."/>
            <person name="Kalinowski J."/>
            <person name="Weber T."/>
        </authorList>
    </citation>
    <scope>NUCLEOTIDE SEQUENCE [LARGE SCALE GENOMIC DNA]</scope>
    <source>
        <strain evidence="3">DSM 40733 / Tue 365</strain>
    </source>
</reference>
<dbReference type="HOGENOM" id="CLU_2920629_0_0_11"/>
<sequence>MRREDEREDERGMETPLRNLSAEGGKEVFGTGGARRAGPVLTGAGGLRPDASVHGGATPHC</sequence>
<dbReference type="KEGG" id="sci:B446_31190"/>
<dbReference type="AlphaFoldDB" id="S5VR06"/>
<dbReference type="Proteomes" id="UP000015423">
    <property type="component" value="Chromosome"/>
</dbReference>
<name>S5VR06_STRC3</name>
<keyword evidence="3" id="KW-1185">Reference proteome</keyword>
<evidence type="ECO:0000256" key="1">
    <source>
        <dbReference type="SAM" id="MobiDB-lite"/>
    </source>
</evidence>
<reference evidence="3" key="1">
    <citation type="submission" date="2012-10" db="EMBL/GenBank/DDBJ databases">
        <title>The complete genome sequence of Streptomyces collinus Tu 365.</title>
        <authorList>
            <person name="Ruckert C."/>
            <person name="Szczepanowski R."/>
            <person name="Goesmann A."/>
            <person name="Pross E.K."/>
            <person name="Musiol E.M."/>
            <person name="Blin K."/>
            <person name="Wohlleben W."/>
            <person name="Puhler A."/>
            <person name="Weber T."/>
            <person name="Kalinowski J."/>
        </authorList>
    </citation>
    <scope>NUCLEOTIDE SEQUENCE [LARGE SCALE GENOMIC DNA]</scope>
    <source>
        <strain evidence="3">DSM 40733 / Tue 365</strain>
    </source>
</reference>
<evidence type="ECO:0000313" key="2">
    <source>
        <dbReference type="EMBL" id="AGS73042.1"/>
    </source>
</evidence>
<dbReference type="EMBL" id="CP006259">
    <property type="protein sequence ID" value="AGS73042.1"/>
    <property type="molecule type" value="Genomic_DNA"/>
</dbReference>
<evidence type="ECO:0000313" key="3">
    <source>
        <dbReference type="Proteomes" id="UP000015423"/>
    </source>
</evidence>
<feature type="region of interest" description="Disordered" evidence="1">
    <location>
        <begin position="1"/>
        <end position="61"/>
    </location>
</feature>